<dbReference type="Proteomes" id="UP000194221">
    <property type="component" value="Unassembled WGS sequence"/>
</dbReference>
<organism evidence="1 2">
    <name type="scientific">Tenacibaculum holothuriorum</name>
    <dbReference type="NCBI Taxonomy" id="1635173"/>
    <lineage>
        <taxon>Bacteria</taxon>
        <taxon>Pseudomonadati</taxon>
        <taxon>Bacteroidota</taxon>
        <taxon>Flavobacteriia</taxon>
        <taxon>Flavobacteriales</taxon>
        <taxon>Flavobacteriaceae</taxon>
        <taxon>Tenacibaculum</taxon>
    </lineage>
</organism>
<keyword evidence="2" id="KW-1185">Reference proteome</keyword>
<evidence type="ECO:0000313" key="1">
    <source>
        <dbReference type="EMBL" id="OSY88156.1"/>
    </source>
</evidence>
<protein>
    <submittedName>
        <fullName evidence="1">Uncharacterized protein</fullName>
    </submittedName>
</protein>
<accession>A0A1Y2PCF1</accession>
<evidence type="ECO:0000313" key="2">
    <source>
        <dbReference type="Proteomes" id="UP000194221"/>
    </source>
</evidence>
<name>A0A1Y2PCF1_9FLAO</name>
<dbReference type="EMBL" id="LAPZ01000005">
    <property type="protein sequence ID" value="OSY88156.1"/>
    <property type="molecule type" value="Genomic_DNA"/>
</dbReference>
<dbReference type="InParanoid" id="A0A1Y2PCF1"/>
<dbReference type="STRING" id="1635173.WH52_07880"/>
<comment type="caution">
    <text evidence="1">The sequence shown here is derived from an EMBL/GenBank/DDBJ whole genome shotgun (WGS) entry which is preliminary data.</text>
</comment>
<gene>
    <name evidence="1" type="ORF">WH52_07880</name>
</gene>
<dbReference type="AlphaFoldDB" id="A0A1Y2PCF1"/>
<sequence length="172" mass="20174">MTGSCDNLFPEIKNIPKCKKCGYRTDFRFNNEEFKLKRKTMDYSSTYDGITIVSLKFKEFCNQKKYNNLEFIELKKAPNFFQVYVKGNVIEYNARMKENLCLECNQFESIIGPTINYDKISKPLDKGFYQSDLWFASGNEKSPKIIISPKTKMELEKEGFKNLCLNKIEKSL</sequence>
<reference evidence="1 2" key="1">
    <citation type="submission" date="2015-03" db="EMBL/GenBank/DDBJ databases">
        <title>Genome sequence of Tenacibaculum sp. S2-2, isolated from intestinal microbiota of sea cucumber, Apostichopus japonicas.</title>
        <authorList>
            <person name="Shao Z."/>
            <person name="Wang L."/>
            <person name="Li X."/>
        </authorList>
    </citation>
    <scope>NUCLEOTIDE SEQUENCE [LARGE SCALE GENOMIC DNA]</scope>
    <source>
        <strain evidence="1 2">S2-2</strain>
    </source>
</reference>
<proteinExistence type="predicted"/>